<feature type="transmembrane region" description="Helical" evidence="5">
    <location>
        <begin position="215"/>
        <end position="234"/>
    </location>
</feature>
<reference evidence="8" key="1">
    <citation type="journal article" date="2019" name="Int. J. Syst. Evol. Microbiol.">
        <title>The Global Catalogue of Microorganisms (GCM) 10K type strain sequencing project: providing services to taxonomists for standard genome sequencing and annotation.</title>
        <authorList>
            <consortium name="The Broad Institute Genomics Platform"/>
            <consortium name="The Broad Institute Genome Sequencing Center for Infectious Disease"/>
            <person name="Wu L."/>
            <person name="Ma J."/>
        </authorList>
    </citation>
    <scope>NUCLEOTIDE SEQUENCE [LARGE SCALE GENOMIC DNA]</scope>
    <source>
        <strain evidence="8">CGMCC 1.15922</strain>
    </source>
</reference>
<feature type="domain" description="Yip1" evidence="6">
    <location>
        <begin position="11"/>
        <end position="231"/>
    </location>
</feature>
<gene>
    <name evidence="7" type="ORF">GCM10011501_23390</name>
</gene>
<dbReference type="RefSeq" id="WP_189378445.1">
    <property type="nucleotide sequence ID" value="NZ_BNAH01000009.1"/>
</dbReference>
<comment type="subcellular location">
    <subcellularLocation>
        <location evidence="1">Membrane</location>
        <topology evidence="1">Multi-pass membrane protein</topology>
    </subcellularLocation>
</comment>
<feature type="transmembrane region" description="Helical" evidence="5">
    <location>
        <begin position="180"/>
        <end position="203"/>
    </location>
</feature>
<dbReference type="Pfam" id="PF04893">
    <property type="entry name" value="Yip1"/>
    <property type="match status" value="1"/>
</dbReference>
<keyword evidence="2 5" id="KW-0812">Transmembrane</keyword>
<evidence type="ECO:0000256" key="5">
    <source>
        <dbReference type="SAM" id="Phobius"/>
    </source>
</evidence>
<evidence type="ECO:0000256" key="4">
    <source>
        <dbReference type="ARBA" id="ARBA00023136"/>
    </source>
</evidence>
<keyword evidence="8" id="KW-1185">Reference proteome</keyword>
<evidence type="ECO:0000256" key="1">
    <source>
        <dbReference type="ARBA" id="ARBA00004141"/>
    </source>
</evidence>
<dbReference type="EMBL" id="BNAH01000009">
    <property type="protein sequence ID" value="GHE93329.1"/>
    <property type="molecule type" value="Genomic_DNA"/>
</dbReference>
<comment type="caution">
    <text evidence="7">The sequence shown here is derived from an EMBL/GenBank/DDBJ whole genome shotgun (WGS) entry which is preliminary data.</text>
</comment>
<accession>A0ABQ3IUH1</accession>
<name>A0ABQ3IUH1_9GAMM</name>
<proteinExistence type="predicted"/>
<evidence type="ECO:0000313" key="7">
    <source>
        <dbReference type="EMBL" id="GHE93329.1"/>
    </source>
</evidence>
<protein>
    <submittedName>
        <fullName evidence="7">Membrane protein</fullName>
    </submittedName>
</protein>
<keyword evidence="3 5" id="KW-1133">Transmembrane helix</keyword>
<sequence length="235" mass="26110">MSANPIQACLDMLMAPTSAFSTVKDKKGWAWLPFFLVIGMTSVVFVHYFSIVDIDWFQDQSLEQAASMTGMSFEELKAASSEPDATSAMIQTIVSVAITLVVVNLLSALYYLLATKVTAKNEYGFKDWYAFTWWTSMPMVISSLASILVLLFAADSNISMNDLQPTSLNSLIFSLDQSSAWFNFLEGINLFTFWVITLACIGLKTWLNIATKKAVILAVIPTVIIYGLWALYIVL</sequence>
<feature type="transmembrane region" description="Helical" evidence="5">
    <location>
        <begin position="88"/>
        <end position="113"/>
    </location>
</feature>
<feature type="transmembrane region" description="Helical" evidence="5">
    <location>
        <begin position="29"/>
        <end position="49"/>
    </location>
</feature>
<evidence type="ECO:0000256" key="3">
    <source>
        <dbReference type="ARBA" id="ARBA00022989"/>
    </source>
</evidence>
<organism evidence="7 8">
    <name type="scientific">Thalassotalea profundi</name>
    <dbReference type="NCBI Taxonomy" id="2036687"/>
    <lineage>
        <taxon>Bacteria</taxon>
        <taxon>Pseudomonadati</taxon>
        <taxon>Pseudomonadota</taxon>
        <taxon>Gammaproteobacteria</taxon>
        <taxon>Alteromonadales</taxon>
        <taxon>Colwelliaceae</taxon>
        <taxon>Thalassotalea</taxon>
    </lineage>
</organism>
<dbReference type="Proteomes" id="UP000626370">
    <property type="component" value="Unassembled WGS sequence"/>
</dbReference>
<feature type="transmembrane region" description="Helical" evidence="5">
    <location>
        <begin position="133"/>
        <end position="154"/>
    </location>
</feature>
<evidence type="ECO:0000313" key="8">
    <source>
        <dbReference type="Proteomes" id="UP000626370"/>
    </source>
</evidence>
<evidence type="ECO:0000259" key="6">
    <source>
        <dbReference type="Pfam" id="PF04893"/>
    </source>
</evidence>
<keyword evidence="4 5" id="KW-0472">Membrane</keyword>
<evidence type="ECO:0000256" key="2">
    <source>
        <dbReference type="ARBA" id="ARBA00022692"/>
    </source>
</evidence>
<dbReference type="InterPro" id="IPR006977">
    <property type="entry name" value="Yip1_dom"/>
</dbReference>